<dbReference type="OrthoDB" id="8239247at2"/>
<organism evidence="1 2">
    <name type="scientific">Dactylococcopsis salina (strain PCC 8305)</name>
    <name type="common">Myxobactron salinum</name>
    <dbReference type="NCBI Taxonomy" id="13035"/>
    <lineage>
        <taxon>Bacteria</taxon>
        <taxon>Bacillati</taxon>
        <taxon>Cyanobacteriota</taxon>
        <taxon>Cyanophyceae</taxon>
        <taxon>Nodosilineales</taxon>
        <taxon>Cymatolegaceae</taxon>
        <taxon>Dactylococcopsis</taxon>
    </lineage>
</organism>
<evidence type="ECO:0000313" key="1">
    <source>
        <dbReference type="EMBL" id="AFZ49107.1"/>
    </source>
</evidence>
<dbReference type="RefSeq" id="WP_015228120.1">
    <property type="nucleotide sequence ID" value="NC_019780.1"/>
</dbReference>
<reference evidence="1" key="1">
    <citation type="submission" date="2012-04" db="EMBL/GenBank/DDBJ databases">
        <title>Finished genome of Dactylococcopsis salina PCC 8305.</title>
        <authorList>
            <consortium name="US DOE Joint Genome Institute"/>
            <person name="Gugger M."/>
            <person name="Coursin T."/>
            <person name="Rippka R."/>
            <person name="Tandeau De Marsac N."/>
            <person name="Huntemann M."/>
            <person name="Wei C.-L."/>
            <person name="Han J."/>
            <person name="Detter J.C."/>
            <person name="Han C."/>
            <person name="Tapia R."/>
            <person name="Daligault H."/>
            <person name="Chen A."/>
            <person name="Krypides N."/>
            <person name="Mavromatis K."/>
            <person name="Markowitz V."/>
            <person name="Szeto E."/>
            <person name="Ivanova N."/>
            <person name="Ovchinnikova G."/>
            <person name="Pagani I."/>
            <person name="Pati A."/>
            <person name="Goodwin L."/>
            <person name="Peters L."/>
            <person name="Pitluck S."/>
            <person name="Woyke T."/>
            <person name="Kerfeld C."/>
        </authorList>
    </citation>
    <scope>NUCLEOTIDE SEQUENCE [LARGE SCALE GENOMIC DNA]</scope>
    <source>
        <strain evidence="1">PCC 8305</strain>
    </source>
</reference>
<name>K9YRJ5_DACS8</name>
<keyword evidence="2" id="KW-1185">Reference proteome</keyword>
<dbReference type="Proteomes" id="UP000010482">
    <property type="component" value="Chromosome"/>
</dbReference>
<dbReference type="HOGENOM" id="CLU_170272_0_0_3"/>
<dbReference type="InterPro" id="IPR041601">
    <property type="entry name" value="FRP"/>
</dbReference>
<protein>
    <recommendedName>
        <fullName evidence="3">Fluorescence recovery protein</fullName>
    </recommendedName>
</protein>
<dbReference type="AlphaFoldDB" id="K9YRJ5"/>
<dbReference type="KEGG" id="dsl:Dacsa_0304"/>
<accession>K9YRJ5</accession>
<dbReference type="InterPro" id="IPR053747">
    <property type="entry name" value="Fluoresc_Recovery_Reg"/>
</dbReference>
<evidence type="ECO:0008006" key="3">
    <source>
        <dbReference type="Google" id="ProtNLM"/>
    </source>
</evidence>
<proteinExistence type="predicted"/>
<gene>
    <name evidence="1" type="ORF">Dacsa_0304</name>
</gene>
<dbReference type="eggNOG" id="ENOG5032S2M">
    <property type="taxonomic scope" value="Bacteria"/>
</dbReference>
<dbReference type="GO" id="GO:0042651">
    <property type="term" value="C:thylakoid membrane"/>
    <property type="evidence" value="ECO:0007669"/>
    <property type="project" value="InterPro"/>
</dbReference>
<evidence type="ECO:0000313" key="2">
    <source>
        <dbReference type="Proteomes" id="UP000010482"/>
    </source>
</evidence>
<dbReference type="EMBL" id="CP003944">
    <property type="protein sequence ID" value="AFZ49107.1"/>
    <property type="molecule type" value="Genomic_DNA"/>
</dbReference>
<sequence>MSTTENYWSSTEKEIAQRAFEKARSREINTLIETVRNAASSVSNLDEIWRLHDYLSSKRYEIDGKYDDRESVLIFVFSQLVKEGWLSVEDLEGLNSDKIAKLNALAKM</sequence>
<dbReference type="Gene3D" id="6.10.140.1840">
    <property type="match status" value="1"/>
</dbReference>
<dbReference type="Pfam" id="PF18032">
    <property type="entry name" value="FRP"/>
    <property type="match status" value="1"/>
</dbReference>
<dbReference type="PATRIC" id="fig|13035.3.peg.346"/>